<dbReference type="PROSITE" id="PS00371">
    <property type="entry name" value="PTS_EIIA_TYPE_1_HIS"/>
    <property type="match status" value="1"/>
</dbReference>
<dbReference type="PROSITE" id="PS51103">
    <property type="entry name" value="PTS_EIIC_TYPE_1"/>
    <property type="match status" value="1"/>
</dbReference>
<dbReference type="PROSITE" id="PS01035">
    <property type="entry name" value="PTS_EIIB_TYPE_1_CYS"/>
    <property type="match status" value="1"/>
</dbReference>
<keyword evidence="3" id="KW-1003">Cell membrane</keyword>
<feature type="transmembrane region" description="Helical" evidence="12">
    <location>
        <begin position="438"/>
        <end position="458"/>
    </location>
</feature>
<evidence type="ECO:0000256" key="8">
    <source>
        <dbReference type="ARBA" id="ARBA00022777"/>
    </source>
</evidence>
<evidence type="ECO:0000256" key="9">
    <source>
        <dbReference type="ARBA" id="ARBA00022989"/>
    </source>
</evidence>
<reference evidence="16 17" key="1">
    <citation type="submission" date="2017-11" db="EMBL/GenBank/DDBJ databases">
        <title>Genome sequence of Entomoplasma ellychniae ELCN-1 (ATCC 43707).</title>
        <authorList>
            <person name="Lo W.-S."/>
            <person name="Gasparich G.E."/>
            <person name="Kuo C.-H."/>
        </authorList>
    </citation>
    <scope>NUCLEOTIDE SEQUENCE [LARGE SCALE GENOMIC DNA]</scope>
    <source>
        <strain evidence="16 17">ELCN-1</strain>
    </source>
</reference>
<feature type="transmembrane region" description="Helical" evidence="12">
    <location>
        <begin position="542"/>
        <end position="564"/>
    </location>
</feature>
<protein>
    <submittedName>
        <fullName evidence="16">PTS system, beta-glucoside-specific IIABC component</fullName>
    </submittedName>
</protein>
<evidence type="ECO:0000256" key="1">
    <source>
        <dbReference type="ARBA" id="ARBA00004651"/>
    </source>
</evidence>
<organism evidence="16 17">
    <name type="scientific">Entomoplasma ellychniae</name>
    <dbReference type="NCBI Taxonomy" id="2114"/>
    <lineage>
        <taxon>Bacteria</taxon>
        <taxon>Bacillati</taxon>
        <taxon>Mycoplasmatota</taxon>
        <taxon>Mollicutes</taxon>
        <taxon>Entomoplasmatales</taxon>
        <taxon>Entomoplasmataceae</taxon>
        <taxon>Entomoplasma</taxon>
    </lineage>
</organism>
<dbReference type="SUPFAM" id="SSF51261">
    <property type="entry name" value="Duplicated hybrid motif"/>
    <property type="match status" value="1"/>
</dbReference>
<dbReference type="PANTHER" id="PTHR30175:SF1">
    <property type="entry name" value="PTS SYSTEM ARBUTIN-, CELLOBIOSE-, AND SALICIN-SPECIFIC EIIBC COMPONENT-RELATED"/>
    <property type="match status" value="1"/>
</dbReference>
<feature type="transmembrane region" description="Helical" evidence="12">
    <location>
        <begin position="283"/>
        <end position="301"/>
    </location>
</feature>
<evidence type="ECO:0000256" key="4">
    <source>
        <dbReference type="ARBA" id="ARBA00022597"/>
    </source>
</evidence>
<dbReference type="InterPro" id="IPR001996">
    <property type="entry name" value="PTS_IIB_1"/>
</dbReference>
<feature type="transmembrane region" description="Helical" evidence="12">
    <location>
        <begin position="365"/>
        <end position="386"/>
    </location>
</feature>
<evidence type="ECO:0000256" key="2">
    <source>
        <dbReference type="ARBA" id="ARBA00022448"/>
    </source>
</evidence>
<evidence type="ECO:0000256" key="3">
    <source>
        <dbReference type="ARBA" id="ARBA00022475"/>
    </source>
</evidence>
<comment type="caution">
    <text evidence="16">The sequence shown here is derived from an EMBL/GenBank/DDBJ whole genome shotgun (WGS) entry which is preliminary data.</text>
</comment>
<dbReference type="InterPro" id="IPR011055">
    <property type="entry name" value="Dup_hybrid_motif"/>
</dbReference>
<dbReference type="NCBIfam" id="TIGR00830">
    <property type="entry name" value="PTBA"/>
    <property type="match status" value="1"/>
</dbReference>
<keyword evidence="8" id="KW-0418">Kinase</keyword>
<dbReference type="CDD" id="cd00212">
    <property type="entry name" value="PTS_IIB_glc"/>
    <property type="match status" value="1"/>
</dbReference>
<accession>A0A8E2QVS8</accession>
<dbReference type="InterPro" id="IPR036878">
    <property type="entry name" value="Glu_permease_IIB"/>
</dbReference>
<dbReference type="Gene3D" id="2.70.70.10">
    <property type="entry name" value="Glucose Permease (Domain IIA)"/>
    <property type="match status" value="1"/>
</dbReference>
<evidence type="ECO:0000259" key="14">
    <source>
        <dbReference type="PROSITE" id="PS51098"/>
    </source>
</evidence>
<dbReference type="InterPro" id="IPR003352">
    <property type="entry name" value="PTS_EIIC"/>
</dbReference>
<keyword evidence="6" id="KW-0598">Phosphotransferase system</keyword>
<comment type="subcellular location">
    <subcellularLocation>
        <location evidence="1">Cell membrane</location>
        <topology evidence="1">Multi-pass membrane protein</topology>
    </subcellularLocation>
</comment>
<evidence type="ECO:0000313" key="16">
    <source>
        <dbReference type="EMBL" id="PPE04596.1"/>
    </source>
</evidence>
<feature type="transmembrane region" description="Helical" evidence="12">
    <location>
        <begin position="570"/>
        <end position="588"/>
    </location>
</feature>
<evidence type="ECO:0000256" key="6">
    <source>
        <dbReference type="ARBA" id="ARBA00022683"/>
    </source>
</evidence>
<keyword evidence="4" id="KW-0762">Sugar transport</keyword>
<keyword evidence="17" id="KW-1185">Reference proteome</keyword>
<evidence type="ECO:0000256" key="12">
    <source>
        <dbReference type="SAM" id="Phobius"/>
    </source>
</evidence>
<dbReference type="GO" id="GO:0009401">
    <property type="term" value="P:phosphoenolpyruvate-dependent sugar phosphotransferase system"/>
    <property type="evidence" value="ECO:0007669"/>
    <property type="project" value="UniProtKB-KW"/>
</dbReference>
<evidence type="ECO:0000256" key="5">
    <source>
        <dbReference type="ARBA" id="ARBA00022679"/>
    </source>
</evidence>
<feature type="domain" description="PTS EIIA type-1" evidence="13">
    <location>
        <begin position="23"/>
        <end position="128"/>
    </location>
</feature>
<keyword evidence="10 12" id="KW-0472">Membrane</keyword>
<dbReference type="Pfam" id="PF02378">
    <property type="entry name" value="PTS_EIIC"/>
    <property type="match status" value="1"/>
</dbReference>
<dbReference type="GO" id="GO:0016301">
    <property type="term" value="F:kinase activity"/>
    <property type="evidence" value="ECO:0007669"/>
    <property type="project" value="UniProtKB-KW"/>
</dbReference>
<dbReference type="Proteomes" id="UP000239010">
    <property type="component" value="Unassembled WGS sequence"/>
</dbReference>
<feature type="transmembrane region" description="Helical" evidence="12">
    <location>
        <begin position="307"/>
        <end position="327"/>
    </location>
</feature>
<feature type="domain" description="PTS EIIC type-1" evidence="15">
    <location>
        <begin position="282"/>
        <end position="664"/>
    </location>
</feature>
<keyword evidence="7 12" id="KW-0812">Transmembrane</keyword>
<feature type="transmembrane region" description="Helical" evidence="12">
    <location>
        <begin position="513"/>
        <end position="535"/>
    </location>
</feature>
<evidence type="ECO:0000313" key="17">
    <source>
        <dbReference type="Proteomes" id="UP000239010"/>
    </source>
</evidence>
<dbReference type="Pfam" id="PF00367">
    <property type="entry name" value="PTS_EIIB"/>
    <property type="match status" value="1"/>
</dbReference>
<dbReference type="PROSITE" id="PS51098">
    <property type="entry name" value="PTS_EIIB_TYPE_1"/>
    <property type="match status" value="1"/>
</dbReference>
<dbReference type="InterPro" id="IPR050558">
    <property type="entry name" value="PTS_Sugar-Specific_Components"/>
</dbReference>
<dbReference type="GO" id="GO:0090589">
    <property type="term" value="F:protein-phosphocysteine-trehalose phosphotransferase system transporter activity"/>
    <property type="evidence" value="ECO:0007669"/>
    <property type="project" value="TreeGrafter"/>
</dbReference>
<dbReference type="GO" id="GO:0008982">
    <property type="term" value="F:protein-N(PI)-phosphohistidine-sugar phosphotransferase activity"/>
    <property type="evidence" value="ECO:0007669"/>
    <property type="project" value="InterPro"/>
</dbReference>
<keyword evidence="9 12" id="KW-1133">Transmembrane helix</keyword>
<feature type="transmembrane region" description="Helical" evidence="12">
    <location>
        <begin position="631"/>
        <end position="652"/>
    </location>
</feature>
<dbReference type="RefSeq" id="WP_104205738.1">
    <property type="nucleotide sequence ID" value="NZ_PHND01000001.1"/>
</dbReference>
<dbReference type="PROSITE" id="PS51093">
    <property type="entry name" value="PTS_EIIA_TYPE_1"/>
    <property type="match status" value="1"/>
</dbReference>
<sequence>MKKIIKIYSPVDGIVKPLVELNDGVFSEEMLGIGFYIEPKSNVFFSPLAKGELVQIFNTKHAYYFKDSQGPAFLMHIGLDTVNLEGKPFDVKAQIGDKLSLQKEIVDVDFKIIEKHKLLKATPIVLDLNEFTGWKFEMQKDGEVKQGDLIATFTHNDVQKEVSYTDDIKEILESKNRYQITAGKIFNLIGGESNYTNVYNCMTRLRFEIVDKNKVDQEAIKQLSIVKGVLWAGNQIQIVIGGEVYKVKDAVLEHVENLHKNPNEKSNARTFTKVSIPKKIMQAFAAIILPALPIMMTSGLLMGIKTILVMTGVIVDMNIGLGSPINMQVDAFSVFMNVAAETGLKLLGVYIGYNTIKWLGGPEILQIFVSLMIAGATLGLGLVPNLSLFSIGNFSVKISFYSSSIIPHIVSAFILYYADKWIKTWMPTSIDVLFRPLLGVMFVFILIFFALGPILFLIEQEITKFMGLLSQIPYGIGVGLFAIVWQPLVLTGMHTSIIVPISIAVSQGIPSTLLAPTNIAVFTQVGAAIGVCILTKNKITKVACLAALPGGIVGVTEPILYGINLPKWKPFLAGLITAGIIGLFSGLLGVENRTTGGLGIFGFTALLMEPSKDSVNNVFIGAPNTPVMNCVFWLVTNLLAILLAAFVCYLIYVDRINENKGVGKTTNFFIKVLALKNHQKLKDLNTKYVNEIKDLKNVFSKEEIEKLKKIENQIVLITNKSVSLDKAQMHLEKQKEKLKQQIKKIELSKITGKAKIEKQKPLIDKYNLIKNGELTHKLENEIEKLQINNATNMEWISKTLNTKFEYIENIIDKILKENNSEDCNIIMNNYWNSLHSLELNYELVGKKINVLTKNEIKKALKNA</sequence>
<dbReference type="EMBL" id="PHND01000001">
    <property type="protein sequence ID" value="PPE04596.1"/>
    <property type="molecule type" value="Genomic_DNA"/>
</dbReference>
<dbReference type="InterPro" id="IPR001127">
    <property type="entry name" value="PTS_EIIA_1_perm"/>
</dbReference>
<evidence type="ECO:0000256" key="7">
    <source>
        <dbReference type="ARBA" id="ARBA00022692"/>
    </source>
</evidence>
<feature type="active site" description="Phosphocysteine intermediate; for EIIB activity" evidence="11">
    <location>
        <position position="201"/>
    </location>
</feature>
<keyword evidence="2" id="KW-0813">Transport</keyword>
<dbReference type="AlphaFoldDB" id="A0A8E2QVS8"/>
<dbReference type="InterPro" id="IPR018113">
    <property type="entry name" value="PTrfase_EIIB_Cys"/>
</dbReference>
<dbReference type="GO" id="GO:0005886">
    <property type="term" value="C:plasma membrane"/>
    <property type="evidence" value="ECO:0007669"/>
    <property type="project" value="UniProtKB-SubCell"/>
</dbReference>
<evidence type="ECO:0000256" key="10">
    <source>
        <dbReference type="ARBA" id="ARBA00023136"/>
    </source>
</evidence>
<proteinExistence type="predicted"/>
<feature type="domain" description="PTS EIIB type-1" evidence="14">
    <location>
        <begin position="179"/>
        <end position="261"/>
    </location>
</feature>
<evidence type="ECO:0000256" key="11">
    <source>
        <dbReference type="PROSITE-ProRule" id="PRU00421"/>
    </source>
</evidence>
<dbReference type="Pfam" id="PF00358">
    <property type="entry name" value="PTS_EIIA_1"/>
    <property type="match status" value="1"/>
</dbReference>
<dbReference type="Gene3D" id="3.30.1360.60">
    <property type="entry name" value="Glucose permease domain IIB"/>
    <property type="match status" value="1"/>
</dbReference>
<evidence type="ECO:0000259" key="13">
    <source>
        <dbReference type="PROSITE" id="PS51093"/>
    </source>
</evidence>
<dbReference type="GO" id="GO:0015771">
    <property type="term" value="P:trehalose transport"/>
    <property type="evidence" value="ECO:0007669"/>
    <property type="project" value="TreeGrafter"/>
</dbReference>
<name>A0A8E2QVS8_9MOLU</name>
<feature type="transmembrane region" description="Helical" evidence="12">
    <location>
        <begin position="398"/>
        <end position="418"/>
    </location>
</feature>
<dbReference type="SUPFAM" id="SSF55604">
    <property type="entry name" value="Glucose permease domain IIB"/>
    <property type="match status" value="1"/>
</dbReference>
<evidence type="ECO:0000259" key="15">
    <source>
        <dbReference type="PROSITE" id="PS51103"/>
    </source>
</evidence>
<keyword evidence="5" id="KW-0808">Transferase</keyword>
<dbReference type="PANTHER" id="PTHR30175">
    <property type="entry name" value="PHOSPHOTRANSFERASE SYSTEM TRANSPORT PROTEIN"/>
    <property type="match status" value="1"/>
</dbReference>
<gene>
    <name evidence="16" type="primary">bglF</name>
    <name evidence="16" type="ORF">EELLY_v1c02760</name>
</gene>
<dbReference type="InterPro" id="IPR013013">
    <property type="entry name" value="PTS_EIIC_1"/>
</dbReference>